<evidence type="ECO:0000313" key="2">
    <source>
        <dbReference type="Proteomes" id="UP000464283"/>
    </source>
</evidence>
<organism evidence="1 2">
    <name type="scientific">Malacoplasma iowae 695</name>
    <dbReference type="NCBI Taxonomy" id="1048830"/>
    <lineage>
        <taxon>Bacteria</taxon>
        <taxon>Bacillati</taxon>
        <taxon>Mycoplasmatota</taxon>
        <taxon>Mycoplasmoidales</taxon>
        <taxon>Mycoplasmoidaceae</taxon>
        <taxon>Malacoplasma</taxon>
    </lineage>
</organism>
<dbReference type="RefSeq" id="WP_004024923.1">
    <property type="nucleotide sequence ID" value="NZ_AGFP01000020.1"/>
</dbReference>
<protein>
    <submittedName>
        <fullName evidence="1">Uncharacterized protein</fullName>
    </submittedName>
</protein>
<reference evidence="2" key="1">
    <citation type="submission" date="2018-11" db="EMBL/GenBank/DDBJ databases">
        <title>The first complete genome sequence of Mycoplasma iowae strain 695.</title>
        <authorList>
            <person name="Ghanem M."/>
            <person name="El-Gazzar M."/>
        </authorList>
    </citation>
    <scope>NUCLEOTIDE SEQUENCE [LARGE SCALE GENOMIC DNA]</scope>
    <source>
        <strain evidence="2">695</strain>
    </source>
</reference>
<dbReference type="EMBL" id="CP033512">
    <property type="protein sequence ID" value="QHG90144.1"/>
    <property type="molecule type" value="Genomic_DNA"/>
</dbReference>
<proteinExistence type="predicted"/>
<dbReference type="AlphaFoldDB" id="A0A6P1LF02"/>
<dbReference type="KEGG" id="miw:EER00_04645"/>
<gene>
    <name evidence="1" type="ORF">EER00_04645</name>
</gene>
<sequence>MENLDKRKYIRFVKVSEMIGIGVEVENLDEKEKECLIKDIDNINFQFIKYHGLCYDKITNKNYHFIKFIDIPKSMIDEVCLLIDEQLEKENYRVSFYDCLNYVVSLFRKKIFPSSLDSEIRGDICEALFILKAKKELNIDLTKYYYSDDNLYDFYFDDKKVCVDIKGTTKLSSNIKINYRQLSEKEFNRDFYVVEYQLVNDKETGKNIFELYNEIGLHSEIIKSKYDKWNNYKNSEEDGKKKIESYYLVNLDNTKIFKIKNESLPKISVINDNLLIDLELTISTKNCNDGDIKEVIRYIE</sequence>
<accession>A0A6P1LF02</accession>
<dbReference type="GeneID" id="96866463"/>
<evidence type="ECO:0000313" key="1">
    <source>
        <dbReference type="EMBL" id="QHG90144.1"/>
    </source>
</evidence>
<name>A0A6P1LF02_MALIO</name>
<dbReference type="Proteomes" id="UP000464283">
    <property type="component" value="Chromosome"/>
</dbReference>